<evidence type="ECO:0000256" key="6">
    <source>
        <dbReference type="SAM" id="SignalP"/>
    </source>
</evidence>
<dbReference type="SUPFAM" id="SSF53649">
    <property type="entry name" value="Alkaline phosphatase-like"/>
    <property type="match status" value="1"/>
</dbReference>
<protein>
    <submittedName>
        <fullName evidence="8">Arylsulfatase</fullName>
    </submittedName>
</protein>
<dbReference type="Proteomes" id="UP000321577">
    <property type="component" value="Unassembled WGS sequence"/>
</dbReference>
<sequence length="538" mass="58151">MKSLLSLLSFLSLALALPAADKPNIIFILCDDLGTGDVRVLNPEGKIATPNMDRIGREGMIFTDAHTPSSVCTPTRYGTLTGRYNWRTKLQNGVLGGLSPRLIEQGRLTAGTMLKEQGYHTATVGKWHLGMDWVIKPGKTVAELNIEAPEQAWSVDFTKPHTNGPLSVGFDHYFGIAASLDMVPYVFIEGNKVTVQPTEDREIEMVQGKTDKYTRKGPAAPGFTGYEVLGTFIDQAISWIGGKAADAKSGKPFFLYLPLASPHTPILPNPKWRGKSGLNQYGDFVMETDAEVGRLLRALDDQGLAENTLIVFTSDNGCSPSANYPELLEKGHDPSGKYRGNKADIYEGGHRVPFMVRWPAKVKGGQSTKHLTCLTDFVATAAEITGVTLPDNAAEDSFSFLPTLLGQAAKGPQREVLVSHSINGYFAVREGPWKLCFCPGSGGWSEPRPGTEPADSAPIQLFNLDEDLGETKNVQAEHPEIVAKLTRKLETLSANGRSTPGANQANAVPVDLWKKELAAKAGKAKGKGKGHTTAKPVK</sequence>
<evidence type="ECO:0000256" key="2">
    <source>
        <dbReference type="ARBA" id="ARBA00022723"/>
    </source>
</evidence>
<keyword evidence="9" id="KW-1185">Reference proteome</keyword>
<accession>A0A512MF82</accession>
<proteinExistence type="inferred from homology"/>
<dbReference type="GO" id="GO:0004065">
    <property type="term" value="F:arylsulfatase activity"/>
    <property type="evidence" value="ECO:0007669"/>
    <property type="project" value="TreeGrafter"/>
</dbReference>
<feature type="domain" description="Sulfatase N-terminal" evidence="7">
    <location>
        <begin position="23"/>
        <end position="387"/>
    </location>
</feature>
<evidence type="ECO:0000313" key="9">
    <source>
        <dbReference type="Proteomes" id="UP000321577"/>
    </source>
</evidence>
<dbReference type="Pfam" id="PF00884">
    <property type="entry name" value="Sulfatase"/>
    <property type="match status" value="1"/>
</dbReference>
<dbReference type="PANTHER" id="PTHR42693:SF53">
    <property type="entry name" value="ENDO-4-O-SULFATASE"/>
    <property type="match status" value="1"/>
</dbReference>
<evidence type="ECO:0000259" key="7">
    <source>
        <dbReference type="Pfam" id="PF00884"/>
    </source>
</evidence>
<keyword evidence="2" id="KW-0479">Metal-binding</keyword>
<dbReference type="OrthoDB" id="9770482at2"/>
<dbReference type="AlphaFoldDB" id="A0A512MF82"/>
<organism evidence="8 9">
    <name type="scientific">Brevifollis gellanilyticus</name>
    <dbReference type="NCBI Taxonomy" id="748831"/>
    <lineage>
        <taxon>Bacteria</taxon>
        <taxon>Pseudomonadati</taxon>
        <taxon>Verrucomicrobiota</taxon>
        <taxon>Verrucomicrobiia</taxon>
        <taxon>Verrucomicrobiales</taxon>
        <taxon>Verrucomicrobiaceae</taxon>
    </lineage>
</organism>
<feature type="compositionally biased region" description="Basic residues" evidence="5">
    <location>
        <begin position="522"/>
        <end position="538"/>
    </location>
</feature>
<gene>
    <name evidence="8" type="ORF">BGE01nite_42920</name>
</gene>
<evidence type="ECO:0000313" key="8">
    <source>
        <dbReference type="EMBL" id="GEP45001.1"/>
    </source>
</evidence>
<evidence type="ECO:0000256" key="4">
    <source>
        <dbReference type="ARBA" id="ARBA00022837"/>
    </source>
</evidence>
<dbReference type="RefSeq" id="WP_146853490.1">
    <property type="nucleotide sequence ID" value="NZ_BKAG01000040.1"/>
</dbReference>
<evidence type="ECO:0000256" key="3">
    <source>
        <dbReference type="ARBA" id="ARBA00022801"/>
    </source>
</evidence>
<feature type="chain" id="PRO_5021824081" evidence="6">
    <location>
        <begin position="20"/>
        <end position="538"/>
    </location>
</feature>
<dbReference type="EMBL" id="BKAG01000040">
    <property type="protein sequence ID" value="GEP45001.1"/>
    <property type="molecule type" value="Genomic_DNA"/>
</dbReference>
<evidence type="ECO:0000256" key="1">
    <source>
        <dbReference type="ARBA" id="ARBA00008779"/>
    </source>
</evidence>
<dbReference type="InterPro" id="IPR024607">
    <property type="entry name" value="Sulfatase_CS"/>
</dbReference>
<dbReference type="GO" id="GO:0046872">
    <property type="term" value="F:metal ion binding"/>
    <property type="evidence" value="ECO:0007669"/>
    <property type="project" value="UniProtKB-KW"/>
</dbReference>
<comment type="similarity">
    <text evidence="1">Belongs to the sulfatase family.</text>
</comment>
<dbReference type="PANTHER" id="PTHR42693">
    <property type="entry name" value="ARYLSULFATASE FAMILY MEMBER"/>
    <property type="match status" value="1"/>
</dbReference>
<dbReference type="InterPro" id="IPR017850">
    <property type="entry name" value="Alkaline_phosphatase_core_sf"/>
</dbReference>
<reference evidence="8 9" key="1">
    <citation type="submission" date="2019-07" db="EMBL/GenBank/DDBJ databases">
        <title>Whole genome shotgun sequence of Brevifollis gellanilyticus NBRC 108608.</title>
        <authorList>
            <person name="Hosoyama A."/>
            <person name="Uohara A."/>
            <person name="Ohji S."/>
            <person name="Ichikawa N."/>
        </authorList>
    </citation>
    <scope>NUCLEOTIDE SEQUENCE [LARGE SCALE GENOMIC DNA]</scope>
    <source>
        <strain evidence="8 9">NBRC 108608</strain>
    </source>
</reference>
<comment type="caution">
    <text evidence="8">The sequence shown here is derived from an EMBL/GenBank/DDBJ whole genome shotgun (WGS) entry which is preliminary data.</text>
</comment>
<feature type="signal peptide" evidence="6">
    <location>
        <begin position="1"/>
        <end position="19"/>
    </location>
</feature>
<dbReference type="Gene3D" id="3.30.1120.10">
    <property type="match status" value="1"/>
</dbReference>
<keyword evidence="3" id="KW-0378">Hydrolase</keyword>
<dbReference type="InterPro" id="IPR000917">
    <property type="entry name" value="Sulfatase_N"/>
</dbReference>
<feature type="region of interest" description="Disordered" evidence="5">
    <location>
        <begin position="519"/>
        <end position="538"/>
    </location>
</feature>
<keyword evidence="4" id="KW-0106">Calcium</keyword>
<dbReference type="Gene3D" id="3.40.720.10">
    <property type="entry name" value="Alkaline Phosphatase, subunit A"/>
    <property type="match status" value="1"/>
</dbReference>
<evidence type="ECO:0000256" key="5">
    <source>
        <dbReference type="SAM" id="MobiDB-lite"/>
    </source>
</evidence>
<dbReference type="PROSITE" id="PS00149">
    <property type="entry name" value="SULFATASE_2"/>
    <property type="match status" value="1"/>
</dbReference>
<dbReference type="InterPro" id="IPR050738">
    <property type="entry name" value="Sulfatase"/>
</dbReference>
<name>A0A512MF82_9BACT</name>
<keyword evidence="6" id="KW-0732">Signal</keyword>
<dbReference type="CDD" id="cd16143">
    <property type="entry name" value="ARS_like"/>
    <property type="match status" value="1"/>
</dbReference>